<dbReference type="Proteomes" id="UP001180020">
    <property type="component" value="Unassembled WGS sequence"/>
</dbReference>
<dbReference type="EMBL" id="JAUJYO010000005">
    <property type="protein sequence ID" value="KAK1316068.1"/>
    <property type="molecule type" value="Genomic_DNA"/>
</dbReference>
<accession>A0AAV9ETE8</accession>
<evidence type="ECO:0000313" key="2">
    <source>
        <dbReference type="Proteomes" id="UP001180020"/>
    </source>
</evidence>
<proteinExistence type="predicted"/>
<reference evidence="1" key="2">
    <citation type="submission" date="2023-06" db="EMBL/GenBank/DDBJ databases">
        <authorList>
            <person name="Ma L."/>
            <person name="Liu K.-W."/>
            <person name="Li Z."/>
            <person name="Hsiao Y.-Y."/>
            <person name="Qi Y."/>
            <person name="Fu T."/>
            <person name="Tang G."/>
            <person name="Zhang D."/>
            <person name="Sun W.-H."/>
            <person name="Liu D.-K."/>
            <person name="Li Y."/>
            <person name="Chen G.-Z."/>
            <person name="Liu X.-D."/>
            <person name="Liao X.-Y."/>
            <person name="Jiang Y.-T."/>
            <person name="Yu X."/>
            <person name="Hao Y."/>
            <person name="Huang J."/>
            <person name="Zhao X.-W."/>
            <person name="Ke S."/>
            <person name="Chen Y.-Y."/>
            <person name="Wu W.-L."/>
            <person name="Hsu J.-L."/>
            <person name="Lin Y.-F."/>
            <person name="Huang M.-D."/>
            <person name="Li C.-Y."/>
            <person name="Huang L."/>
            <person name="Wang Z.-W."/>
            <person name="Zhao X."/>
            <person name="Zhong W.-Y."/>
            <person name="Peng D.-H."/>
            <person name="Ahmad S."/>
            <person name="Lan S."/>
            <person name="Zhang J.-S."/>
            <person name="Tsai W.-C."/>
            <person name="Van De Peer Y."/>
            <person name="Liu Z.-J."/>
        </authorList>
    </citation>
    <scope>NUCLEOTIDE SEQUENCE</scope>
    <source>
        <strain evidence="1">CP</strain>
        <tissue evidence="1">Leaves</tissue>
    </source>
</reference>
<organism evidence="1 2">
    <name type="scientific">Acorus calamus</name>
    <name type="common">Sweet flag</name>
    <dbReference type="NCBI Taxonomy" id="4465"/>
    <lineage>
        <taxon>Eukaryota</taxon>
        <taxon>Viridiplantae</taxon>
        <taxon>Streptophyta</taxon>
        <taxon>Embryophyta</taxon>
        <taxon>Tracheophyta</taxon>
        <taxon>Spermatophyta</taxon>
        <taxon>Magnoliopsida</taxon>
        <taxon>Liliopsida</taxon>
        <taxon>Acoraceae</taxon>
        <taxon>Acorus</taxon>
    </lineage>
</organism>
<comment type="caution">
    <text evidence="1">The sequence shown here is derived from an EMBL/GenBank/DDBJ whole genome shotgun (WGS) entry which is preliminary data.</text>
</comment>
<gene>
    <name evidence="1" type="ORF">QJS10_CPA05g01089</name>
</gene>
<dbReference type="AlphaFoldDB" id="A0AAV9ETE8"/>
<keyword evidence="2" id="KW-1185">Reference proteome</keyword>
<sequence length="117" mass="13217">MGCQELQILMETVMYLDDYMVVRCENGDDRSQGWCRVHGDTTTLDVPHHEGGKSLAGASRVTFDKGKISIVEQYLEVAYLDDDMVVRCDAETEVDHDGMVQKMTEVEDGAKRIQEEV</sequence>
<protein>
    <submittedName>
        <fullName evidence="1">Uncharacterized protein</fullName>
    </submittedName>
</protein>
<name>A0AAV9ETE8_ACOCL</name>
<reference evidence="1" key="1">
    <citation type="journal article" date="2023" name="Nat. Commun.">
        <title>Diploid and tetraploid genomes of Acorus and the evolution of monocots.</title>
        <authorList>
            <person name="Ma L."/>
            <person name="Liu K.W."/>
            <person name="Li Z."/>
            <person name="Hsiao Y.Y."/>
            <person name="Qi Y."/>
            <person name="Fu T."/>
            <person name="Tang G.D."/>
            <person name="Zhang D."/>
            <person name="Sun W.H."/>
            <person name="Liu D.K."/>
            <person name="Li Y."/>
            <person name="Chen G.Z."/>
            <person name="Liu X.D."/>
            <person name="Liao X.Y."/>
            <person name="Jiang Y.T."/>
            <person name="Yu X."/>
            <person name="Hao Y."/>
            <person name="Huang J."/>
            <person name="Zhao X.W."/>
            <person name="Ke S."/>
            <person name="Chen Y.Y."/>
            <person name="Wu W.L."/>
            <person name="Hsu J.L."/>
            <person name="Lin Y.F."/>
            <person name="Huang M.D."/>
            <person name="Li C.Y."/>
            <person name="Huang L."/>
            <person name="Wang Z.W."/>
            <person name="Zhao X."/>
            <person name="Zhong W.Y."/>
            <person name="Peng D.H."/>
            <person name="Ahmad S."/>
            <person name="Lan S."/>
            <person name="Zhang J.S."/>
            <person name="Tsai W.C."/>
            <person name="Van de Peer Y."/>
            <person name="Liu Z.J."/>
        </authorList>
    </citation>
    <scope>NUCLEOTIDE SEQUENCE</scope>
    <source>
        <strain evidence="1">CP</strain>
    </source>
</reference>
<evidence type="ECO:0000313" key="1">
    <source>
        <dbReference type="EMBL" id="KAK1316068.1"/>
    </source>
</evidence>